<evidence type="ECO:0000313" key="9">
    <source>
        <dbReference type="EMBL" id="KAL2274239.1"/>
    </source>
</evidence>
<keyword evidence="4" id="KW-0223">Dioxygenase</keyword>
<evidence type="ECO:0000256" key="3">
    <source>
        <dbReference type="ARBA" id="ARBA00022723"/>
    </source>
</evidence>
<evidence type="ECO:0000259" key="8">
    <source>
        <dbReference type="Pfam" id="PF02668"/>
    </source>
</evidence>
<evidence type="ECO:0000256" key="7">
    <source>
        <dbReference type="SAM" id="MobiDB-lite"/>
    </source>
</evidence>
<feature type="compositionally biased region" description="Basic and acidic residues" evidence="7">
    <location>
        <begin position="351"/>
        <end position="365"/>
    </location>
</feature>
<dbReference type="SUPFAM" id="SSF51197">
    <property type="entry name" value="Clavaminate synthase-like"/>
    <property type="match status" value="1"/>
</dbReference>
<comment type="similarity">
    <text evidence="2">Belongs to the TfdA dioxygenase family.</text>
</comment>
<protein>
    <recommendedName>
        <fullName evidence="8">TauD/TfdA-like domain-containing protein</fullName>
    </recommendedName>
</protein>
<dbReference type="Proteomes" id="UP001600888">
    <property type="component" value="Unassembled WGS sequence"/>
</dbReference>
<organism evidence="9 10">
    <name type="scientific">Diaporthe vaccinii</name>
    <dbReference type="NCBI Taxonomy" id="105482"/>
    <lineage>
        <taxon>Eukaryota</taxon>
        <taxon>Fungi</taxon>
        <taxon>Dikarya</taxon>
        <taxon>Ascomycota</taxon>
        <taxon>Pezizomycotina</taxon>
        <taxon>Sordariomycetes</taxon>
        <taxon>Sordariomycetidae</taxon>
        <taxon>Diaporthales</taxon>
        <taxon>Diaporthaceae</taxon>
        <taxon>Diaporthe</taxon>
        <taxon>Diaporthe eres species complex</taxon>
    </lineage>
</organism>
<keyword evidence="10" id="KW-1185">Reference proteome</keyword>
<dbReference type="EMBL" id="JBAWTH010000163">
    <property type="protein sequence ID" value="KAL2274239.1"/>
    <property type="molecule type" value="Genomic_DNA"/>
</dbReference>
<dbReference type="InterPro" id="IPR051323">
    <property type="entry name" value="AtsK-like"/>
</dbReference>
<accession>A0ABR4DV50</accession>
<evidence type="ECO:0000256" key="2">
    <source>
        <dbReference type="ARBA" id="ARBA00005896"/>
    </source>
</evidence>
<dbReference type="Pfam" id="PF02668">
    <property type="entry name" value="TauD"/>
    <property type="match status" value="1"/>
</dbReference>
<dbReference type="Gene3D" id="3.60.130.10">
    <property type="entry name" value="Clavaminate synthase-like"/>
    <property type="match status" value="1"/>
</dbReference>
<sequence length="365" mass="40910">MDLSAIENKEANNAHVPSANKPLKVSGALGGFESFDVTPLIGQEFPKANIVEWLRAPNADELLRDLAITVSERGVVFFRAQDQLTPQMQKELIIKLGSLTCRPASSGLHIHPIFNADRDDSGDDHEISMISSKQRSHFIDSQFGLAPDALSPKKQSTSEWHSDVSFEPVPADYACLRLEQLPPTGGDTMWASGYELYDKISAPYQKFLETLTVTFEQRGFKMVADRAGFKLYDAPRGSPDNVGDDLRAVHPVVRTNPVTGWKSIFAIGGTVKHINGLTSEESQHIVTWFQDILQKNHDMQVRFKWMQPNDLAIWDNRSTYHSATFDYLELGDRFGTRACGVGERPYLDPNSKSRREDIAESARDR</sequence>
<keyword evidence="6" id="KW-0408">Iron</keyword>
<comment type="cofactor">
    <cofactor evidence="1">
        <name>Fe(2+)</name>
        <dbReference type="ChEBI" id="CHEBI:29033"/>
    </cofactor>
</comment>
<dbReference type="InterPro" id="IPR042098">
    <property type="entry name" value="TauD-like_sf"/>
</dbReference>
<keyword evidence="5" id="KW-0560">Oxidoreductase</keyword>
<dbReference type="PANTHER" id="PTHR30468:SF10">
    <property type="entry name" value="TAUD_TFDA-LIKE DOMAIN-CONTAINING PROTEIN"/>
    <property type="match status" value="1"/>
</dbReference>
<dbReference type="PANTHER" id="PTHR30468">
    <property type="entry name" value="ALPHA-KETOGLUTARATE-DEPENDENT SULFONATE DIOXYGENASE"/>
    <property type="match status" value="1"/>
</dbReference>
<feature type="domain" description="TauD/TfdA-like" evidence="8">
    <location>
        <begin position="35"/>
        <end position="327"/>
    </location>
</feature>
<name>A0ABR4DV50_9PEZI</name>
<proteinExistence type="inferred from homology"/>
<gene>
    <name evidence="9" type="ORF">FJTKL_03586</name>
</gene>
<keyword evidence="3" id="KW-0479">Metal-binding</keyword>
<reference evidence="9 10" key="1">
    <citation type="submission" date="2024-03" db="EMBL/GenBank/DDBJ databases">
        <title>A high-quality draft genome sequence of Diaporthe vaccinii, a causative agent of upright dieback and viscid rot disease in cranberry plants.</title>
        <authorList>
            <person name="Sarrasin M."/>
            <person name="Lang B.F."/>
            <person name="Burger G."/>
        </authorList>
    </citation>
    <scope>NUCLEOTIDE SEQUENCE [LARGE SCALE GENOMIC DNA]</scope>
    <source>
        <strain evidence="9 10">IS7</strain>
    </source>
</reference>
<comment type="caution">
    <text evidence="9">The sequence shown here is derived from an EMBL/GenBank/DDBJ whole genome shotgun (WGS) entry which is preliminary data.</text>
</comment>
<evidence type="ECO:0000256" key="1">
    <source>
        <dbReference type="ARBA" id="ARBA00001954"/>
    </source>
</evidence>
<dbReference type="InterPro" id="IPR003819">
    <property type="entry name" value="TauD/TfdA-like"/>
</dbReference>
<evidence type="ECO:0000256" key="6">
    <source>
        <dbReference type="ARBA" id="ARBA00023004"/>
    </source>
</evidence>
<evidence type="ECO:0000313" key="10">
    <source>
        <dbReference type="Proteomes" id="UP001600888"/>
    </source>
</evidence>
<evidence type="ECO:0000256" key="5">
    <source>
        <dbReference type="ARBA" id="ARBA00023002"/>
    </source>
</evidence>
<evidence type="ECO:0000256" key="4">
    <source>
        <dbReference type="ARBA" id="ARBA00022964"/>
    </source>
</evidence>
<feature type="region of interest" description="Disordered" evidence="7">
    <location>
        <begin position="345"/>
        <end position="365"/>
    </location>
</feature>